<dbReference type="AlphaFoldDB" id="A0A077X0G2"/>
<proteinExistence type="predicted"/>
<name>A0A077X0G2_9FUNG</name>
<evidence type="ECO:0000313" key="2">
    <source>
        <dbReference type="EMBL" id="CDS13060.1"/>
    </source>
</evidence>
<feature type="compositionally biased region" description="Acidic residues" evidence="1">
    <location>
        <begin position="8"/>
        <end position="25"/>
    </location>
</feature>
<evidence type="ECO:0000256" key="1">
    <source>
        <dbReference type="SAM" id="MobiDB-lite"/>
    </source>
</evidence>
<sequence length="89" mass="10694">MDKWDHDLMEEDDPMVEDIDQDEEDRLTQEHSRRMSLMRGSRAADFYRSYSETLDEKGEPMAVMTPPEKLVHQNFYNRFDDDFDDQDLA</sequence>
<dbReference type="EMBL" id="LK023368">
    <property type="protein sequence ID" value="CDS13060.1"/>
    <property type="molecule type" value="Genomic_DNA"/>
</dbReference>
<accession>A0A077X0G2</accession>
<organism evidence="2">
    <name type="scientific">Lichtheimia ramosa</name>
    <dbReference type="NCBI Taxonomy" id="688394"/>
    <lineage>
        <taxon>Eukaryota</taxon>
        <taxon>Fungi</taxon>
        <taxon>Fungi incertae sedis</taxon>
        <taxon>Mucoromycota</taxon>
        <taxon>Mucoromycotina</taxon>
        <taxon>Mucoromycetes</taxon>
        <taxon>Mucorales</taxon>
        <taxon>Lichtheimiaceae</taxon>
        <taxon>Lichtheimia</taxon>
    </lineage>
</organism>
<reference evidence="2" key="1">
    <citation type="journal article" date="2014" name="Genome Announc.">
        <title>De novo whole-genome sequence and genome annotation of Lichtheimia ramosa.</title>
        <authorList>
            <person name="Linde J."/>
            <person name="Schwartze V."/>
            <person name="Binder U."/>
            <person name="Lass-Florl C."/>
            <person name="Voigt K."/>
            <person name="Horn F."/>
        </authorList>
    </citation>
    <scope>NUCLEOTIDE SEQUENCE</scope>
    <source>
        <strain evidence="2">JMRC FSU:6197</strain>
    </source>
</reference>
<gene>
    <name evidence="2" type="ORF">LRAMOSA05244</name>
</gene>
<feature type="region of interest" description="Disordered" evidence="1">
    <location>
        <begin position="1"/>
        <end position="35"/>
    </location>
</feature>
<protein>
    <submittedName>
        <fullName evidence="2">Uncharacterized protein</fullName>
    </submittedName>
</protein>
<dbReference type="OrthoDB" id="2263784at2759"/>